<sequence>MAPNPKISAVINNNTSINEAIQVLFKIKMQIVTKIEETKRKIRNYKQLTGGKVSIVQQEELVALFDRDISHIQNLHDVVVQDLESLKKSLQNHAAIVEKTELITNILDYKLYDIQFQFRNQIDKLKERKEECVRAALTGQDDSSLALKHVEIDDEIEMLEESHQTNLECIKEQKLDAQKAYEGAARLMDDNLDNMTDGLNKLLVLIEAEKSTLGDSQSRLVDAKFAAEVATFEADIEKFTQLQTCGWKQLHADEKISEILQEGSLKMLKPGQLITDRGQQSSYEKAKVSKLINELDTDVLRELRGNLDESTSSSASIDSEKSTEDTHYLKHHLGRPLTQALKEITSLQPRDPVHYLGHWLFNYRYNQQTEEVKKSEWNSLHEQRERLAKERYHRFVQEEAREAVLDMIVRAEEIVFLQELTRMQDAEEEADEEAEGLNDEARDTLGPYTGPTTGQRPL</sequence>
<name>A0A9N9MGX6_9CUCU</name>
<keyword evidence="4" id="KW-1185">Reference proteome</keyword>
<dbReference type="EMBL" id="OU892278">
    <property type="protein sequence ID" value="CAG9764584.1"/>
    <property type="molecule type" value="Genomic_DNA"/>
</dbReference>
<evidence type="ECO:0000256" key="1">
    <source>
        <dbReference type="ARBA" id="ARBA00010849"/>
    </source>
</evidence>
<dbReference type="GO" id="GO:0048188">
    <property type="term" value="C:Set1C/COMPASS complex"/>
    <property type="evidence" value="ECO:0007669"/>
    <property type="project" value="InterPro"/>
</dbReference>
<reference evidence="3" key="1">
    <citation type="submission" date="2022-01" db="EMBL/GenBank/DDBJ databases">
        <authorList>
            <person name="King R."/>
        </authorList>
    </citation>
    <scope>NUCLEOTIDE SEQUENCE</scope>
</reference>
<dbReference type="Proteomes" id="UP001152799">
    <property type="component" value="Chromosome 2"/>
</dbReference>
<dbReference type="AlphaFoldDB" id="A0A9N9MGX6"/>
<evidence type="ECO:0000313" key="3">
    <source>
        <dbReference type="EMBL" id="CAG9764584.1"/>
    </source>
</evidence>
<dbReference type="PANTHER" id="PTHR23356:SF16">
    <property type="entry name" value="DPY30 DOMAIN CONTAINING 2"/>
    <property type="match status" value="1"/>
</dbReference>
<accession>A0A9N9MGX6</accession>
<evidence type="ECO:0000256" key="2">
    <source>
        <dbReference type="SAM" id="MobiDB-lite"/>
    </source>
</evidence>
<gene>
    <name evidence="3" type="ORF">CEUTPL_LOCUS5219</name>
</gene>
<proteinExistence type="inferred from homology"/>
<organism evidence="3 4">
    <name type="scientific">Ceutorhynchus assimilis</name>
    <name type="common">cabbage seed weevil</name>
    <dbReference type="NCBI Taxonomy" id="467358"/>
    <lineage>
        <taxon>Eukaryota</taxon>
        <taxon>Metazoa</taxon>
        <taxon>Ecdysozoa</taxon>
        <taxon>Arthropoda</taxon>
        <taxon>Hexapoda</taxon>
        <taxon>Insecta</taxon>
        <taxon>Pterygota</taxon>
        <taxon>Neoptera</taxon>
        <taxon>Endopterygota</taxon>
        <taxon>Coleoptera</taxon>
        <taxon>Polyphaga</taxon>
        <taxon>Cucujiformia</taxon>
        <taxon>Curculionidae</taxon>
        <taxon>Ceutorhynchinae</taxon>
        <taxon>Ceutorhynchus</taxon>
    </lineage>
</organism>
<protein>
    <submittedName>
        <fullName evidence="3">Uncharacterized protein</fullName>
    </submittedName>
</protein>
<dbReference type="CDD" id="cd22966">
    <property type="entry name" value="DD_DYDC-like"/>
    <property type="match status" value="1"/>
</dbReference>
<dbReference type="InterPro" id="IPR007858">
    <property type="entry name" value="Dpy-30_motif"/>
</dbReference>
<dbReference type="PANTHER" id="PTHR23356">
    <property type="entry name" value="DPY30-RELATED"/>
    <property type="match status" value="1"/>
</dbReference>
<feature type="compositionally biased region" description="Acidic residues" evidence="2">
    <location>
        <begin position="426"/>
        <end position="438"/>
    </location>
</feature>
<feature type="region of interest" description="Disordered" evidence="2">
    <location>
        <begin position="424"/>
        <end position="458"/>
    </location>
</feature>
<dbReference type="Pfam" id="PF05186">
    <property type="entry name" value="Dpy-30"/>
    <property type="match status" value="1"/>
</dbReference>
<dbReference type="OrthoDB" id="432281at2759"/>
<dbReference type="InterPro" id="IPR049630">
    <property type="entry name" value="DYDC-like_DD"/>
</dbReference>
<dbReference type="Gene3D" id="1.20.890.10">
    <property type="entry name" value="cAMP-dependent protein kinase regulatory subunit, dimerization-anchoring domain"/>
    <property type="match status" value="1"/>
</dbReference>
<evidence type="ECO:0000313" key="4">
    <source>
        <dbReference type="Proteomes" id="UP001152799"/>
    </source>
</evidence>
<comment type="similarity">
    <text evidence="1">Belongs to the dpy-30 family.</text>
</comment>
<dbReference type="InterPro" id="IPR037856">
    <property type="entry name" value="Sdc1/DPY30"/>
</dbReference>